<dbReference type="STRING" id="441959.B8LWL7"/>
<dbReference type="eggNOG" id="KOG0255">
    <property type="taxonomic scope" value="Eukaryota"/>
</dbReference>
<dbReference type="RefSeq" id="XP_002341801.1">
    <property type="nucleotide sequence ID" value="XM_002341760.1"/>
</dbReference>
<feature type="transmembrane region" description="Helical" evidence="5">
    <location>
        <begin position="328"/>
        <end position="350"/>
    </location>
</feature>
<keyword evidence="2 5" id="KW-0812">Transmembrane</keyword>
<dbReference type="GO" id="GO:0005886">
    <property type="term" value="C:plasma membrane"/>
    <property type="evidence" value="ECO:0007669"/>
    <property type="project" value="TreeGrafter"/>
</dbReference>
<feature type="transmembrane region" description="Helical" evidence="5">
    <location>
        <begin position="408"/>
        <end position="427"/>
    </location>
</feature>
<proteinExistence type="predicted"/>
<accession>B8LWL7</accession>
<dbReference type="PhylomeDB" id="B8LWL7"/>
<feature type="transmembrane region" description="Helical" evidence="5">
    <location>
        <begin position="439"/>
        <end position="459"/>
    </location>
</feature>
<evidence type="ECO:0000256" key="3">
    <source>
        <dbReference type="ARBA" id="ARBA00022989"/>
    </source>
</evidence>
<dbReference type="VEuPathDB" id="FungiDB:TSTA_077730"/>
<dbReference type="Proteomes" id="UP000001745">
    <property type="component" value="Unassembled WGS sequence"/>
</dbReference>
<protein>
    <recommendedName>
        <fullName evidence="6">Major facilitator superfamily (MFS) profile domain-containing protein</fullName>
    </recommendedName>
</protein>
<feature type="transmembrane region" description="Helical" evidence="5">
    <location>
        <begin position="188"/>
        <end position="211"/>
    </location>
</feature>
<name>B8LWL7_TALSN</name>
<evidence type="ECO:0000259" key="6">
    <source>
        <dbReference type="PROSITE" id="PS50850"/>
    </source>
</evidence>
<evidence type="ECO:0000256" key="4">
    <source>
        <dbReference type="ARBA" id="ARBA00023136"/>
    </source>
</evidence>
<dbReference type="InterPro" id="IPR011701">
    <property type="entry name" value="MFS"/>
</dbReference>
<dbReference type="PANTHER" id="PTHR23502:SF139">
    <property type="entry name" value="MAJOR FACILITATOR SUPERFAMILY (MFS) PROFILE DOMAIN-CONTAINING PROTEIN-RELATED"/>
    <property type="match status" value="1"/>
</dbReference>
<dbReference type="OMA" id="FETQFTR"/>
<evidence type="ECO:0000256" key="1">
    <source>
        <dbReference type="ARBA" id="ARBA00004141"/>
    </source>
</evidence>
<organism evidence="7 8">
    <name type="scientific">Talaromyces stipitatus (strain ATCC 10500 / CBS 375.48 / QM 6759 / NRRL 1006)</name>
    <name type="common">Penicillium stipitatum</name>
    <dbReference type="NCBI Taxonomy" id="441959"/>
    <lineage>
        <taxon>Eukaryota</taxon>
        <taxon>Fungi</taxon>
        <taxon>Dikarya</taxon>
        <taxon>Ascomycota</taxon>
        <taxon>Pezizomycotina</taxon>
        <taxon>Eurotiomycetes</taxon>
        <taxon>Eurotiomycetidae</taxon>
        <taxon>Eurotiales</taxon>
        <taxon>Trichocomaceae</taxon>
        <taxon>Talaromyces</taxon>
        <taxon>Talaromyces sect. Talaromyces</taxon>
    </lineage>
</organism>
<reference evidence="8" key="1">
    <citation type="journal article" date="2015" name="Genome Announc.">
        <title>Genome sequence of the AIDS-associated pathogen Penicillium marneffei (ATCC18224) and its near taxonomic relative Talaromyces stipitatus (ATCC10500).</title>
        <authorList>
            <person name="Nierman W.C."/>
            <person name="Fedorova-Abrams N.D."/>
            <person name="Andrianopoulos A."/>
        </authorList>
    </citation>
    <scope>NUCLEOTIDE SEQUENCE [LARGE SCALE GENOMIC DNA]</scope>
    <source>
        <strain evidence="8">ATCC 10500 / CBS 375.48 / QM 6759 / NRRL 1006</strain>
    </source>
</reference>
<feature type="transmembrane region" description="Helical" evidence="5">
    <location>
        <begin position="217"/>
        <end position="238"/>
    </location>
</feature>
<keyword evidence="3 5" id="KW-1133">Transmembrane helix</keyword>
<dbReference type="OrthoDB" id="268400at2759"/>
<dbReference type="Gene3D" id="1.20.1250.20">
    <property type="entry name" value="MFS general substrate transporter like domains"/>
    <property type="match status" value="1"/>
</dbReference>
<dbReference type="PROSITE" id="PS50850">
    <property type="entry name" value="MFS"/>
    <property type="match status" value="1"/>
</dbReference>
<feature type="domain" description="Major facilitator superfamily (MFS) profile" evidence="6">
    <location>
        <begin position="57"/>
        <end position="540"/>
    </location>
</feature>
<feature type="transmembrane region" description="Helical" evidence="5">
    <location>
        <begin position="471"/>
        <end position="491"/>
    </location>
</feature>
<feature type="transmembrane region" description="Helical" evidence="5">
    <location>
        <begin position="154"/>
        <end position="176"/>
    </location>
</feature>
<dbReference type="PANTHER" id="PTHR23502">
    <property type="entry name" value="MAJOR FACILITATOR SUPERFAMILY"/>
    <property type="match status" value="1"/>
</dbReference>
<dbReference type="HOGENOM" id="CLU_008455_13_3_1"/>
<evidence type="ECO:0000256" key="2">
    <source>
        <dbReference type="ARBA" id="ARBA00022692"/>
    </source>
</evidence>
<feature type="transmembrane region" description="Helical" evidence="5">
    <location>
        <begin position="128"/>
        <end position="148"/>
    </location>
</feature>
<dbReference type="AlphaFoldDB" id="B8LWL7"/>
<dbReference type="SUPFAM" id="SSF103473">
    <property type="entry name" value="MFS general substrate transporter"/>
    <property type="match status" value="1"/>
</dbReference>
<feature type="transmembrane region" description="Helical" evidence="5">
    <location>
        <begin position="60"/>
        <end position="86"/>
    </location>
</feature>
<evidence type="ECO:0000313" key="8">
    <source>
        <dbReference type="Proteomes" id="UP000001745"/>
    </source>
</evidence>
<dbReference type="InterPro" id="IPR036259">
    <property type="entry name" value="MFS_trans_sf"/>
</dbReference>
<gene>
    <name evidence="7" type="ORF">TSTA_077730</name>
</gene>
<comment type="subcellular location">
    <subcellularLocation>
        <location evidence="1">Membrane</location>
        <topology evidence="1">Multi-pass membrane protein</topology>
    </subcellularLocation>
</comment>
<dbReference type="GO" id="GO:0022857">
    <property type="term" value="F:transmembrane transporter activity"/>
    <property type="evidence" value="ECO:0007669"/>
    <property type="project" value="InterPro"/>
</dbReference>
<feature type="transmembrane region" description="Helical" evidence="5">
    <location>
        <begin position="503"/>
        <end position="523"/>
    </location>
</feature>
<dbReference type="Pfam" id="PF07690">
    <property type="entry name" value="MFS_1"/>
    <property type="match status" value="1"/>
</dbReference>
<dbReference type="EMBL" id="EQ962652">
    <property type="protein sequence ID" value="EED24414.1"/>
    <property type="molecule type" value="Genomic_DNA"/>
</dbReference>
<keyword evidence="8" id="KW-1185">Reference proteome</keyword>
<evidence type="ECO:0000313" key="7">
    <source>
        <dbReference type="EMBL" id="EED24414.1"/>
    </source>
</evidence>
<dbReference type="InParanoid" id="B8LWL7"/>
<dbReference type="GeneID" id="8103969"/>
<evidence type="ECO:0000256" key="5">
    <source>
        <dbReference type="SAM" id="Phobius"/>
    </source>
</evidence>
<sequence>MSRIKEEKPIIEFAENVEGQLQNRTDHILVDADGLVQRLPVPSKDSNDPLNYSWKEKASIIVSCCWFSAMSLSCVSGLGAILNVFFEMYIPEGYSTNQVVWLSTFPSLFVGIGNFLILPLGLLYGRRFAFIVSTIVLLGATIGCALSNTWEQHLALRIIQGLAAGATESVLPLMLAEITFVHQHGLVYGLYWAAQNIITGCLTLAASYEVAALGWRWYYWVFMIAVAIGLVMVVFGGFETGYKRSSQFINGRMVLTDQYGVTRLLTEHETREYLELSGIHSSNEVPDELRTKKTYVQMLVPWSSPTENPLTFLPRVFFHIAQAYTSPAIIYATLLSAIVLGSSIGISLTYNTVLEYSYNWSASSIGLINLGGVFGGFGGMFYAGYLGDKFIIWMAKRNNGIHAPEHRLILLIFPGVLGVASLLLYGFTANGGSTWAGPYMGWTLFQVTFVSVLILSTSFAAEAWEKNPGSALVAVVGMKNVVAFGLSYGIIPMVNTYSYPTTMGILAGINAGVFALGIPVYLLNPRVSFNHLQSVWNCVY</sequence>
<dbReference type="InterPro" id="IPR020846">
    <property type="entry name" value="MFS_dom"/>
</dbReference>
<keyword evidence="4 5" id="KW-0472">Membrane</keyword>
<feature type="transmembrane region" description="Helical" evidence="5">
    <location>
        <begin position="362"/>
        <end position="387"/>
    </location>
</feature>
<feature type="transmembrane region" description="Helical" evidence="5">
    <location>
        <begin position="98"/>
        <end position="121"/>
    </location>
</feature>